<evidence type="ECO:0000313" key="1">
    <source>
        <dbReference type="EMBL" id="OXU26745.1"/>
    </source>
</evidence>
<sequence>MSNARKRCIDNCIDSEWLFRYRICPLRLNPYLIAASWATSPELLELLDTSSYGTETLDLQCDEADTTRRILVQFTFSAV</sequence>
<protein>
    <submittedName>
        <fullName evidence="1">Uncharacterized protein</fullName>
    </submittedName>
</protein>
<dbReference type="AlphaFoldDB" id="A0A232F7V5"/>
<proteinExistence type="predicted"/>
<organism evidence="1 2">
    <name type="scientific">Trichomalopsis sarcophagae</name>
    <dbReference type="NCBI Taxonomy" id="543379"/>
    <lineage>
        <taxon>Eukaryota</taxon>
        <taxon>Metazoa</taxon>
        <taxon>Ecdysozoa</taxon>
        <taxon>Arthropoda</taxon>
        <taxon>Hexapoda</taxon>
        <taxon>Insecta</taxon>
        <taxon>Pterygota</taxon>
        <taxon>Neoptera</taxon>
        <taxon>Endopterygota</taxon>
        <taxon>Hymenoptera</taxon>
        <taxon>Apocrita</taxon>
        <taxon>Proctotrupomorpha</taxon>
        <taxon>Chalcidoidea</taxon>
        <taxon>Pteromalidae</taxon>
        <taxon>Pteromalinae</taxon>
        <taxon>Trichomalopsis</taxon>
    </lineage>
</organism>
<accession>A0A232F7V5</accession>
<gene>
    <name evidence="1" type="ORF">TSAR_000463</name>
</gene>
<evidence type="ECO:0000313" key="2">
    <source>
        <dbReference type="Proteomes" id="UP000215335"/>
    </source>
</evidence>
<dbReference type="Proteomes" id="UP000215335">
    <property type="component" value="Unassembled WGS sequence"/>
</dbReference>
<name>A0A232F7V5_9HYME</name>
<keyword evidence="2" id="KW-1185">Reference proteome</keyword>
<comment type="caution">
    <text evidence="1">The sequence shown here is derived from an EMBL/GenBank/DDBJ whole genome shotgun (WGS) entry which is preliminary data.</text>
</comment>
<reference evidence="1 2" key="1">
    <citation type="journal article" date="2017" name="Curr. Biol.">
        <title>The Evolution of Venom by Co-option of Single-Copy Genes.</title>
        <authorList>
            <person name="Martinson E.O."/>
            <person name="Mrinalini"/>
            <person name="Kelkar Y.D."/>
            <person name="Chang C.H."/>
            <person name="Werren J.H."/>
        </authorList>
    </citation>
    <scope>NUCLEOTIDE SEQUENCE [LARGE SCALE GENOMIC DNA]</scope>
    <source>
        <strain evidence="1 2">Alberta</strain>
        <tissue evidence="1">Whole body</tissue>
    </source>
</reference>
<dbReference type="EMBL" id="NNAY01000740">
    <property type="protein sequence ID" value="OXU26745.1"/>
    <property type="molecule type" value="Genomic_DNA"/>
</dbReference>